<feature type="transmembrane region" description="Helical" evidence="5">
    <location>
        <begin position="76"/>
        <end position="93"/>
    </location>
</feature>
<dbReference type="OrthoDB" id="5293641at2"/>
<organism evidence="7 8">
    <name type="scientific">Microvirga subterranea</name>
    <dbReference type="NCBI Taxonomy" id="186651"/>
    <lineage>
        <taxon>Bacteria</taxon>
        <taxon>Pseudomonadati</taxon>
        <taxon>Pseudomonadota</taxon>
        <taxon>Alphaproteobacteria</taxon>
        <taxon>Hyphomicrobiales</taxon>
        <taxon>Methylobacteriaceae</taxon>
        <taxon>Microvirga</taxon>
    </lineage>
</organism>
<feature type="transmembrane region" description="Helical" evidence="5">
    <location>
        <begin position="113"/>
        <end position="138"/>
    </location>
</feature>
<feature type="domain" description="NnrU" evidence="6">
    <location>
        <begin position="3"/>
        <end position="191"/>
    </location>
</feature>
<keyword evidence="3 5" id="KW-1133">Transmembrane helix</keyword>
<protein>
    <submittedName>
        <fullName evidence="7">Putative membrane protein</fullName>
    </submittedName>
</protein>
<keyword evidence="8" id="KW-1185">Reference proteome</keyword>
<keyword evidence="2 5" id="KW-0812">Transmembrane</keyword>
<dbReference type="Proteomes" id="UP000254925">
    <property type="component" value="Unassembled WGS sequence"/>
</dbReference>
<sequence length="197" mass="21421">MTLLVLGLIVFLGTHSFSMARQPRATVIMKLGEGGYKGLYSLLSLAGIVMISIGYGHYRQAGYIPVWDPPVWTRHLALLLVWFAFVFFVAAYLPGRIKRTLKHPMLAGVKVWALAHLLANGDLGSILLFGSILAWAVVARISVKRRDEAKPHGAPLEPPAGLRNDALAVVIGTVVYVAFVVWLHPLLIGVPVVPGRA</sequence>
<dbReference type="RefSeq" id="WP_114769603.1">
    <property type="nucleotide sequence ID" value="NZ_QQBB01000003.1"/>
</dbReference>
<comment type="caution">
    <text evidence="7">The sequence shown here is derived from an EMBL/GenBank/DDBJ whole genome shotgun (WGS) entry which is preliminary data.</text>
</comment>
<comment type="subcellular location">
    <subcellularLocation>
        <location evidence="1">Membrane</location>
        <topology evidence="1">Multi-pass membrane protein</topology>
    </subcellularLocation>
</comment>
<dbReference type="Pfam" id="PF07298">
    <property type="entry name" value="NnrU"/>
    <property type="match status" value="1"/>
</dbReference>
<reference evidence="7 8" key="1">
    <citation type="submission" date="2018-07" db="EMBL/GenBank/DDBJ databases">
        <title>Genomic Encyclopedia of Type Strains, Phase IV (KMG-IV): sequencing the most valuable type-strain genomes for metagenomic binning, comparative biology and taxonomic classification.</title>
        <authorList>
            <person name="Goeker M."/>
        </authorList>
    </citation>
    <scope>NUCLEOTIDE SEQUENCE [LARGE SCALE GENOMIC DNA]</scope>
    <source>
        <strain evidence="7 8">DSM 14364</strain>
    </source>
</reference>
<accession>A0A370HN57</accession>
<feature type="transmembrane region" description="Helical" evidence="5">
    <location>
        <begin position="166"/>
        <end position="188"/>
    </location>
</feature>
<proteinExistence type="predicted"/>
<dbReference type="GO" id="GO:0016020">
    <property type="term" value="C:membrane"/>
    <property type="evidence" value="ECO:0007669"/>
    <property type="project" value="UniProtKB-SubCell"/>
</dbReference>
<dbReference type="AlphaFoldDB" id="A0A370HN57"/>
<evidence type="ECO:0000259" key="6">
    <source>
        <dbReference type="Pfam" id="PF07298"/>
    </source>
</evidence>
<evidence type="ECO:0000256" key="1">
    <source>
        <dbReference type="ARBA" id="ARBA00004141"/>
    </source>
</evidence>
<evidence type="ECO:0000313" key="8">
    <source>
        <dbReference type="Proteomes" id="UP000254925"/>
    </source>
</evidence>
<evidence type="ECO:0000256" key="5">
    <source>
        <dbReference type="SAM" id="Phobius"/>
    </source>
</evidence>
<dbReference type="EMBL" id="QQBB01000003">
    <property type="protein sequence ID" value="RDI59877.1"/>
    <property type="molecule type" value="Genomic_DNA"/>
</dbReference>
<evidence type="ECO:0000256" key="4">
    <source>
        <dbReference type="ARBA" id="ARBA00023136"/>
    </source>
</evidence>
<evidence type="ECO:0000313" key="7">
    <source>
        <dbReference type="EMBL" id="RDI59877.1"/>
    </source>
</evidence>
<evidence type="ECO:0000256" key="3">
    <source>
        <dbReference type="ARBA" id="ARBA00022989"/>
    </source>
</evidence>
<evidence type="ECO:0000256" key="2">
    <source>
        <dbReference type="ARBA" id="ARBA00022692"/>
    </source>
</evidence>
<name>A0A370HN57_9HYPH</name>
<keyword evidence="4 5" id="KW-0472">Membrane</keyword>
<gene>
    <name evidence="7" type="ORF">DES45_103133</name>
</gene>
<feature type="transmembrane region" description="Helical" evidence="5">
    <location>
        <begin position="36"/>
        <end position="55"/>
    </location>
</feature>
<dbReference type="InterPro" id="IPR009915">
    <property type="entry name" value="NnrU_dom"/>
</dbReference>